<feature type="domain" description="AB hydrolase-1" evidence="8">
    <location>
        <begin position="26"/>
        <end position="306"/>
    </location>
</feature>
<comment type="caution">
    <text evidence="9">The sequence shown here is derived from an EMBL/GenBank/DDBJ whole genome shotgun (WGS) entry which is preliminary data.</text>
</comment>
<organism evidence="9 10">
    <name type="scientific">Striga asiatica</name>
    <name type="common">Asiatic witchweed</name>
    <name type="synonym">Buchnera asiatica</name>
    <dbReference type="NCBI Taxonomy" id="4170"/>
    <lineage>
        <taxon>Eukaryota</taxon>
        <taxon>Viridiplantae</taxon>
        <taxon>Streptophyta</taxon>
        <taxon>Embryophyta</taxon>
        <taxon>Tracheophyta</taxon>
        <taxon>Spermatophyta</taxon>
        <taxon>Magnoliopsida</taxon>
        <taxon>eudicotyledons</taxon>
        <taxon>Gunneridae</taxon>
        <taxon>Pentapetalae</taxon>
        <taxon>asterids</taxon>
        <taxon>lamiids</taxon>
        <taxon>Lamiales</taxon>
        <taxon>Orobanchaceae</taxon>
        <taxon>Buchnereae</taxon>
        <taxon>Striga</taxon>
    </lineage>
</organism>
<keyword evidence="10" id="KW-1185">Reference proteome</keyword>
<accession>A0A5A7PL52</accession>
<proteinExistence type="inferred from homology"/>
<comment type="function">
    <text evidence="6">Epoxide hydrolase involved in the biosynthesis of cucurbitacin and mogroside tetracyclic triterpene natural products (e.g. siamenoside I and mogrosides IV, V and VI). Cucurbitacins have cytotoxic properties and exhibit deterrent taste as a defense barrier against herbivores. Mogrosides are nonsugar highly oxygenated compounds used as high-intensity zero-calorie sweeteners; they also possess pharmacological properties such as regulating immunity, lowering blood sugar and lipid levels, protecting the liver, and acting as antioxidants and antitumor agents. Catalyzes the hydrolysis of aromatic epoxide-containing substrates, such as the conversion of 24,25-epoxycucurbitadienol to 24,25-dihydroxycucurbitadienol.</text>
</comment>
<dbReference type="PRINTS" id="PR00412">
    <property type="entry name" value="EPOXHYDRLASE"/>
</dbReference>
<evidence type="ECO:0000256" key="4">
    <source>
        <dbReference type="ARBA" id="ARBA00038334"/>
    </source>
</evidence>
<evidence type="ECO:0000256" key="7">
    <source>
        <dbReference type="ARBA" id="ARBA00093212"/>
    </source>
</evidence>
<dbReference type="Proteomes" id="UP000325081">
    <property type="component" value="Unassembled WGS sequence"/>
</dbReference>
<comment type="catalytic activity">
    <reaction evidence="7">
        <text>(24S)-24,25-epoxycucurbitadienol + H2O = (24R)-24,25-dihydroxycucurbitadienol</text>
        <dbReference type="Rhea" id="RHEA:81855"/>
        <dbReference type="ChEBI" id="CHEBI:15377"/>
        <dbReference type="ChEBI" id="CHEBI:229949"/>
        <dbReference type="ChEBI" id="CHEBI:229950"/>
    </reaction>
    <physiologicalReaction direction="left-to-right" evidence="7">
        <dbReference type="Rhea" id="RHEA:81856"/>
    </physiologicalReaction>
</comment>
<evidence type="ECO:0000259" key="8">
    <source>
        <dbReference type="Pfam" id="PF00561"/>
    </source>
</evidence>
<dbReference type="FunFam" id="3.40.50.1820:FF:000161">
    <property type="entry name" value="Epoxide hydrolase"/>
    <property type="match status" value="1"/>
</dbReference>
<dbReference type="Pfam" id="PF00561">
    <property type="entry name" value="Abhydrolase_1"/>
    <property type="match status" value="1"/>
</dbReference>
<dbReference type="SUPFAM" id="SSF53474">
    <property type="entry name" value="alpha/beta-Hydrolases"/>
    <property type="match status" value="1"/>
</dbReference>
<dbReference type="EC" id="3.3.2.10" evidence="2"/>
<sequence length="328" mass="36576">MAAEIDHKTLTVNGIRMHVAESGRGPIILFLHGFPECWYTWRHQIRFFASRGYRAVAPDLRGFADTSGVPASVPAAFTSIHVAGDLVALIEAVAPPGEGKVLVVGHDWGALVAWSLCLYRPDKVNALVNLSVPFSRRNPGRKPLETLRAVYGDEYYICRFQKPGEIEEEFAQIGVKNVVKYFLTYRNPGPLYLPKGKPFPDNPISLPSWLSQEDVDYYATKYEATGFAGALNYYRALDMNWELTAVWTGCQVKVPVKFMVGDEDLTYNAPGAKEYIEKGGLKKDVPMLKEVVVLKGVAHFIHEEKPDEVNAHILSFLKNCSTHNCSAL</sequence>
<reference evidence="10" key="1">
    <citation type="journal article" date="2019" name="Curr. Biol.">
        <title>Genome Sequence of Striga asiatica Provides Insight into the Evolution of Plant Parasitism.</title>
        <authorList>
            <person name="Yoshida S."/>
            <person name="Kim S."/>
            <person name="Wafula E.K."/>
            <person name="Tanskanen J."/>
            <person name="Kim Y.M."/>
            <person name="Honaas L."/>
            <person name="Yang Z."/>
            <person name="Spallek T."/>
            <person name="Conn C.E."/>
            <person name="Ichihashi Y."/>
            <person name="Cheong K."/>
            <person name="Cui S."/>
            <person name="Der J.P."/>
            <person name="Gundlach H."/>
            <person name="Jiao Y."/>
            <person name="Hori C."/>
            <person name="Ishida J.K."/>
            <person name="Kasahara H."/>
            <person name="Kiba T."/>
            <person name="Kim M.S."/>
            <person name="Koo N."/>
            <person name="Laohavisit A."/>
            <person name="Lee Y.H."/>
            <person name="Lumba S."/>
            <person name="McCourt P."/>
            <person name="Mortimer J.C."/>
            <person name="Mutuku J.M."/>
            <person name="Nomura T."/>
            <person name="Sasaki-Sekimoto Y."/>
            <person name="Seto Y."/>
            <person name="Wang Y."/>
            <person name="Wakatake T."/>
            <person name="Sakakibara H."/>
            <person name="Demura T."/>
            <person name="Yamaguchi S."/>
            <person name="Yoneyama K."/>
            <person name="Manabe R.I."/>
            <person name="Nelson D.C."/>
            <person name="Schulman A.H."/>
            <person name="Timko M.P."/>
            <person name="dePamphilis C.W."/>
            <person name="Choi D."/>
            <person name="Shirasu K."/>
        </authorList>
    </citation>
    <scope>NUCLEOTIDE SEQUENCE [LARGE SCALE GENOMIC DNA]</scope>
    <source>
        <strain evidence="10">cv. UVA1</strain>
    </source>
</reference>
<dbReference type="OrthoDB" id="7130006at2759"/>
<comment type="pathway">
    <text evidence="1">Secondary metabolite biosynthesis; terpenoid biosynthesis.</text>
</comment>
<evidence type="ECO:0000256" key="6">
    <source>
        <dbReference type="ARBA" id="ARBA00058358"/>
    </source>
</evidence>
<dbReference type="InterPro" id="IPR000073">
    <property type="entry name" value="AB_hydrolase_1"/>
</dbReference>
<dbReference type="GO" id="GO:0004301">
    <property type="term" value="F:epoxide hydrolase activity"/>
    <property type="evidence" value="ECO:0007669"/>
    <property type="project" value="UniProtKB-EC"/>
</dbReference>
<dbReference type="EMBL" id="BKCP01004738">
    <property type="protein sequence ID" value="GER33371.1"/>
    <property type="molecule type" value="Genomic_DNA"/>
</dbReference>
<evidence type="ECO:0000256" key="5">
    <source>
        <dbReference type="ARBA" id="ARBA00051067"/>
    </source>
</evidence>
<dbReference type="InterPro" id="IPR000639">
    <property type="entry name" value="Epox_hydrolase-like"/>
</dbReference>
<evidence type="ECO:0000256" key="3">
    <source>
        <dbReference type="ARBA" id="ARBA00022801"/>
    </source>
</evidence>
<evidence type="ECO:0000256" key="1">
    <source>
        <dbReference type="ARBA" id="ARBA00004721"/>
    </source>
</evidence>
<evidence type="ECO:0000256" key="2">
    <source>
        <dbReference type="ARBA" id="ARBA00013006"/>
    </source>
</evidence>
<name>A0A5A7PL52_STRAF</name>
<dbReference type="InterPro" id="IPR029058">
    <property type="entry name" value="AB_hydrolase_fold"/>
</dbReference>
<dbReference type="AlphaFoldDB" id="A0A5A7PL52"/>
<comment type="catalytic activity">
    <reaction evidence="5">
        <text>an epoxide + H2O = an ethanediol</text>
        <dbReference type="Rhea" id="RHEA:19037"/>
        <dbReference type="ChEBI" id="CHEBI:15377"/>
        <dbReference type="ChEBI" id="CHEBI:32955"/>
        <dbReference type="ChEBI" id="CHEBI:140594"/>
        <dbReference type="EC" id="3.3.2.10"/>
    </reaction>
    <physiologicalReaction direction="left-to-right" evidence="5">
        <dbReference type="Rhea" id="RHEA:19038"/>
    </physiologicalReaction>
</comment>
<dbReference type="Gene3D" id="3.40.50.1820">
    <property type="entry name" value="alpha/beta hydrolase"/>
    <property type="match status" value="1"/>
</dbReference>
<protein>
    <recommendedName>
        <fullName evidence="2">soluble epoxide hydrolase</fullName>
        <ecNumber evidence="2">3.3.2.10</ecNumber>
    </recommendedName>
</protein>
<gene>
    <name evidence="9" type="ORF">STAS_09507</name>
</gene>
<comment type="similarity">
    <text evidence="4">Belongs to the AB hydrolase superfamily. Epoxide hydrolase family.</text>
</comment>
<evidence type="ECO:0000313" key="10">
    <source>
        <dbReference type="Proteomes" id="UP000325081"/>
    </source>
</evidence>
<evidence type="ECO:0000313" key="9">
    <source>
        <dbReference type="EMBL" id="GER33371.1"/>
    </source>
</evidence>
<keyword evidence="3 9" id="KW-0378">Hydrolase</keyword>
<dbReference type="PANTHER" id="PTHR43329">
    <property type="entry name" value="EPOXIDE HYDROLASE"/>
    <property type="match status" value="1"/>
</dbReference>